<evidence type="ECO:0000256" key="2">
    <source>
        <dbReference type="SAM" id="MobiDB-lite"/>
    </source>
</evidence>
<comment type="caution">
    <text evidence="3">The sequence shown here is derived from an EMBL/GenBank/DDBJ whole genome shotgun (WGS) entry which is preliminary data.</text>
</comment>
<keyword evidence="4" id="KW-1185">Reference proteome</keyword>
<accession>A0A8K1CIE2</accession>
<evidence type="ECO:0000256" key="1">
    <source>
        <dbReference type="SAM" id="Coils"/>
    </source>
</evidence>
<evidence type="ECO:0000313" key="4">
    <source>
        <dbReference type="Proteomes" id="UP000794436"/>
    </source>
</evidence>
<evidence type="ECO:0008006" key="5">
    <source>
        <dbReference type="Google" id="ProtNLM"/>
    </source>
</evidence>
<proteinExistence type="predicted"/>
<dbReference type="AlphaFoldDB" id="A0A8K1CIE2"/>
<dbReference type="OrthoDB" id="158216at2759"/>
<dbReference type="EMBL" id="SPLM01000041">
    <property type="protein sequence ID" value="TMW64161.1"/>
    <property type="molecule type" value="Genomic_DNA"/>
</dbReference>
<name>A0A8K1CIE2_PYTOL</name>
<feature type="compositionally biased region" description="Low complexity" evidence="2">
    <location>
        <begin position="24"/>
        <end position="34"/>
    </location>
</feature>
<sequence length="455" mass="52005">MDWSDTASFMTFPVRKQPCDSETESTASSSAPSPLADSPYKLSLVTGATLAIEESLSDDSEQTKRSLDTMSILAIAPSELTSDERRRRRNEKERLRVRGVKDRLQSLRDDLARLHLQHDNLQQELERRVVDGYNSENRSDTVIARRYLALVKETEQLQLSKQSLEDQLRPRNLHTTAVRTMLNLESDFRLAQQFFVQSDDDRDSMNAALVIAPSPARALVDPIALFEHVLFARPFEAEEAHRLVQETCVEMMEVMERAELEESNGVYGWRGGRVVDGSRLQFRLSQAFQDVSARDLMERTWGLLTDLEGYRQIQPEALQLKILQRINNECWLIGITVNGKRIRHTVLLVARALIHGGYLVTFRTIPISPARQQYVESETGGMYVNIFSWYNFQERVNSAGERECEVIFGGNARNGDTQVLQQLRLTLLAGITRWQAAVGFPRYIFAPYLPIEPKR</sequence>
<feature type="region of interest" description="Disordered" evidence="2">
    <location>
        <begin position="13"/>
        <end position="39"/>
    </location>
</feature>
<evidence type="ECO:0000313" key="3">
    <source>
        <dbReference type="EMBL" id="TMW64161.1"/>
    </source>
</evidence>
<reference evidence="3" key="1">
    <citation type="submission" date="2019-03" db="EMBL/GenBank/DDBJ databases">
        <title>Long read genome sequence of the mycoparasitic Pythium oligandrum ATCC 38472 isolated from sugarbeet rhizosphere.</title>
        <authorList>
            <person name="Gaulin E."/>
        </authorList>
    </citation>
    <scope>NUCLEOTIDE SEQUENCE</scope>
    <source>
        <strain evidence="3">ATCC 38472_TT</strain>
    </source>
</reference>
<dbReference type="Proteomes" id="UP000794436">
    <property type="component" value="Unassembled WGS sequence"/>
</dbReference>
<keyword evidence="1" id="KW-0175">Coiled coil</keyword>
<feature type="coiled-coil region" evidence="1">
    <location>
        <begin position="90"/>
        <end position="124"/>
    </location>
</feature>
<gene>
    <name evidence="3" type="ORF">Poli38472_014278</name>
</gene>
<protein>
    <recommendedName>
        <fullName evidence="5">BZIP domain-containing protein</fullName>
    </recommendedName>
</protein>
<organism evidence="3 4">
    <name type="scientific">Pythium oligandrum</name>
    <name type="common">Mycoparasitic fungus</name>
    <dbReference type="NCBI Taxonomy" id="41045"/>
    <lineage>
        <taxon>Eukaryota</taxon>
        <taxon>Sar</taxon>
        <taxon>Stramenopiles</taxon>
        <taxon>Oomycota</taxon>
        <taxon>Peronosporomycetes</taxon>
        <taxon>Pythiales</taxon>
        <taxon>Pythiaceae</taxon>
        <taxon>Pythium</taxon>
    </lineage>
</organism>